<dbReference type="SUPFAM" id="SSF49879">
    <property type="entry name" value="SMAD/FHA domain"/>
    <property type="match status" value="1"/>
</dbReference>
<gene>
    <name evidence="5" type="ORF">Dac01nite_09130</name>
</gene>
<feature type="compositionally biased region" description="Low complexity" evidence="2">
    <location>
        <begin position="172"/>
        <end position="181"/>
    </location>
</feature>
<dbReference type="PROSITE" id="PS50006">
    <property type="entry name" value="FHA_DOMAIN"/>
    <property type="match status" value="1"/>
</dbReference>
<keyword evidence="6" id="KW-1185">Reference proteome</keyword>
<dbReference type="EMBL" id="BONR01000001">
    <property type="protein sequence ID" value="GIG54161.1"/>
    <property type="molecule type" value="Genomic_DNA"/>
</dbReference>
<dbReference type="RefSeq" id="WP_203653662.1">
    <property type="nucleotide sequence ID" value="NZ_BONR01000001.1"/>
</dbReference>
<feature type="compositionally biased region" description="Low complexity" evidence="2">
    <location>
        <begin position="368"/>
        <end position="379"/>
    </location>
</feature>
<dbReference type="PRINTS" id="PR01217">
    <property type="entry name" value="PRICHEXTENSN"/>
</dbReference>
<feature type="compositionally biased region" description="Low complexity" evidence="2">
    <location>
        <begin position="325"/>
        <end position="350"/>
    </location>
</feature>
<feature type="compositionally biased region" description="Pro residues" evidence="2">
    <location>
        <begin position="290"/>
        <end position="313"/>
    </location>
</feature>
<sequence>MSPETGTVLVVYAIVWAVAIAGGFVWMGLALGALLRKVGGTPAHAWVPVLRWVAAARAARMSVIPVIIARSVALVGALAYVVGVAVLASTSPDFPPIARGLLVGGALAALLGSLVGWVLWIYGSGMIELRLRAPAALSWLAAVSPVIWASVMGWGKYGVVPDTGVTADARTGDSGPAPAAAAGGGGTAASAGDAPIAPDRAMSAATAPLPSRASRPPRYGAGAWASAQSAPSAPSAPAPAPGAAESADVPEAEYTVVPSAPSAPGTEPTWAAVNSSAPVTPSIAPQRQVPEPPMSEPQLPEPLLPEPPRPAAPAPSSQHRDQHAAAEPTPATAPISALPPGWGTPAAAPAPMTPQPSAPEPELPPLADPAAGAGAASPEYPAPSTPPASATPAPAAPATPPASATPATPEPEPYSGPVSPYLQAAGASTPAPRPHAPSAEQPAHEASVEREPSPASAVDSDALPAPQSAPHDAPLPEPLPWAATPAPEPASAPEPPSIPTSEPDTWEPWAAGAPLAPPPIPVSPDEDDRTVIAQRRKDSWALEVVGGGRYPLTEGPIVIGRATATHTPGRLGVDDSTRTMSKVHAELTYMGGAWNVRDLGSTNGTYVRIGDDEREVDGTEAIPADATLLLGDLEVRIVADEGDR</sequence>
<evidence type="ECO:0000256" key="2">
    <source>
        <dbReference type="SAM" id="MobiDB-lite"/>
    </source>
</evidence>
<keyword evidence="1" id="KW-0597">Phosphoprotein</keyword>
<keyword evidence="3" id="KW-1133">Transmembrane helix</keyword>
<feature type="compositionally biased region" description="Pro residues" evidence="2">
    <location>
        <begin position="351"/>
        <end position="367"/>
    </location>
</feature>
<evidence type="ECO:0000256" key="1">
    <source>
        <dbReference type="ARBA" id="ARBA00022553"/>
    </source>
</evidence>
<proteinExistence type="predicted"/>
<dbReference type="InterPro" id="IPR000253">
    <property type="entry name" value="FHA_dom"/>
</dbReference>
<keyword evidence="3" id="KW-0812">Transmembrane</keyword>
<dbReference type="InterPro" id="IPR008984">
    <property type="entry name" value="SMAD_FHA_dom_sf"/>
</dbReference>
<feature type="compositionally biased region" description="Pro residues" evidence="2">
    <location>
        <begin position="486"/>
        <end position="498"/>
    </location>
</feature>
<feature type="compositionally biased region" description="Low complexity" evidence="2">
    <location>
        <begin position="499"/>
        <end position="514"/>
    </location>
</feature>
<feature type="transmembrane region" description="Helical" evidence="3">
    <location>
        <begin position="100"/>
        <end position="123"/>
    </location>
</feature>
<dbReference type="Pfam" id="PF00498">
    <property type="entry name" value="FHA"/>
    <property type="match status" value="1"/>
</dbReference>
<keyword evidence="3" id="KW-0472">Membrane</keyword>
<reference evidence="5" key="1">
    <citation type="submission" date="2021-01" db="EMBL/GenBank/DDBJ databases">
        <title>Whole genome shotgun sequence of Demequina activiva NBRC 110675.</title>
        <authorList>
            <person name="Komaki H."/>
            <person name="Tamura T."/>
        </authorList>
    </citation>
    <scope>NUCLEOTIDE SEQUENCE</scope>
    <source>
        <strain evidence="5">NBRC 110675</strain>
    </source>
</reference>
<name>A0A919UJ99_9MICO</name>
<feature type="domain" description="FHA" evidence="4">
    <location>
        <begin position="557"/>
        <end position="607"/>
    </location>
</feature>
<dbReference type="Gene3D" id="2.60.200.20">
    <property type="match status" value="1"/>
</dbReference>
<comment type="caution">
    <text evidence="5">The sequence shown here is derived from an EMBL/GenBank/DDBJ whole genome shotgun (WGS) entry which is preliminary data.</text>
</comment>
<feature type="transmembrane region" description="Helical" evidence="3">
    <location>
        <begin position="135"/>
        <end position="155"/>
    </location>
</feature>
<organism evidence="5 6">
    <name type="scientific">Demequina activiva</name>
    <dbReference type="NCBI Taxonomy" id="1582364"/>
    <lineage>
        <taxon>Bacteria</taxon>
        <taxon>Bacillati</taxon>
        <taxon>Actinomycetota</taxon>
        <taxon>Actinomycetes</taxon>
        <taxon>Micrococcales</taxon>
        <taxon>Demequinaceae</taxon>
        <taxon>Demequina</taxon>
    </lineage>
</organism>
<feature type="compositionally biased region" description="Low complexity" evidence="2">
    <location>
        <begin position="203"/>
        <end position="233"/>
    </location>
</feature>
<evidence type="ECO:0000259" key="4">
    <source>
        <dbReference type="PROSITE" id="PS50006"/>
    </source>
</evidence>
<dbReference type="CDD" id="cd00060">
    <property type="entry name" value="FHA"/>
    <property type="match status" value="1"/>
</dbReference>
<feature type="compositionally biased region" description="Polar residues" evidence="2">
    <location>
        <begin position="272"/>
        <end position="285"/>
    </location>
</feature>
<dbReference type="Proteomes" id="UP000652354">
    <property type="component" value="Unassembled WGS sequence"/>
</dbReference>
<feature type="transmembrane region" description="Helical" evidence="3">
    <location>
        <begin position="12"/>
        <end position="35"/>
    </location>
</feature>
<protein>
    <recommendedName>
        <fullName evidence="4">FHA domain-containing protein</fullName>
    </recommendedName>
</protein>
<evidence type="ECO:0000313" key="5">
    <source>
        <dbReference type="EMBL" id="GIG54161.1"/>
    </source>
</evidence>
<dbReference type="SMART" id="SM00240">
    <property type="entry name" value="FHA"/>
    <property type="match status" value="1"/>
</dbReference>
<feature type="compositionally biased region" description="Basic and acidic residues" evidence="2">
    <location>
        <begin position="442"/>
        <end position="452"/>
    </location>
</feature>
<evidence type="ECO:0000313" key="6">
    <source>
        <dbReference type="Proteomes" id="UP000652354"/>
    </source>
</evidence>
<accession>A0A919UJ99</accession>
<evidence type="ECO:0000256" key="3">
    <source>
        <dbReference type="SAM" id="Phobius"/>
    </source>
</evidence>
<dbReference type="AlphaFoldDB" id="A0A919UJ99"/>
<feature type="region of interest" description="Disordered" evidence="2">
    <location>
        <begin position="168"/>
        <end position="526"/>
    </location>
</feature>
<feature type="transmembrane region" description="Helical" evidence="3">
    <location>
        <begin position="67"/>
        <end position="88"/>
    </location>
</feature>